<dbReference type="STRING" id="410764.GA0061103_2076"/>
<accession>A0A1C3UFC9</accession>
<feature type="transmembrane region" description="Helical" evidence="7">
    <location>
        <begin position="12"/>
        <end position="38"/>
    </location>
</feature>
<evidence type="ECO:0000313" key="8">
    <source>
        <dbReference type="EMBL" id="SCB14105.1"/>
    </source>
</evidence>
<evidence type="ECO:0000256" key="2">
    <source>
        <dbReference type="ARBA" id="ARBA00006228"/>
    </source>
</evidence>
<comment type="subcellular location">
    <subcellularLocation>
        <location evidence="1">Cell membrane</location>
        <topology evidence="1">Multi-pass membrane protein</topology>
    </subcellularLocation>
</comment>
<dbReference type="PIRSF" id="PIRSF019239">
    <property type="entry name" value="MrpE"/>
    <property type="match status" value="1"/>
</dbReference>
<dbReference type="NCBIfam" id="NF006520">
    <property type="entry name" value="PRK08965.1-4"/>
    <property type="match status" value="1"/>
</dbReference>
<organism evidence="8 9">
    <name type="scientific">Rhizobium multihospitium</name>
    <dbReference type="NCBI Taxonomy" id="410764"/>
    <lineage>
        <taxon>Bacteria</taxon>
        <taxon>Pseudomonadati</taxon>
        <taxon>Pseudomonadota</taxon>
        <taxon>Alphaproteobacteria</taxon>
        <taxon>Hyphomicrobiales</taxon>
        <taxon>Rhizobiaceae</taxon>
        <taxon>Rhizobium/Agrobacterium group</taxon>
        <taxon>Rhizobium</taxon>
    </lineage>
</organism>
<keyword evidence="4 7" id="KW-0812">Transmembrane</keyword>
<dbReference type="InterPro" id="IPR002758">
    <property type="entry name" value="Cation_antiport_E"/>
</dbReference>
<evidence type="ECO:0000256" key="7">
    <source>
        <dbReference type="SAM" id="Phobius"/>
    </source>
</evidence>
<dbReference type="RefSeq" id="WP_092707688.1">
    <property type="nucleotide sequence ID" value="NZ_FMAG01000001.1"/>
</dbReference>
<sequence>MLPYPLLALSLILMWLLLNGFTLGQLILGIIVAVFASWGMASLRPEKPRLRKWYLLPKLFLRVVFDVLKSNAQVAWIILRGRSHKTTPGFVVLELKVRDQIPLALLAVILTSTPGSAWLEYDSNDNTVLLHVLDLENEAQWRDTVANRYESLLMEIFA</sequence>
<proteinExistence type="inferred from homology"/>
<dbReference type="PANTHER" id="PTHR34584">
    <property type="entry name" value="NA(+)/H(+) ANTIPORTER SUBUNIT E1"/>
    <property type="match status" value="1"/>
</dbReference>
<dbReference type="Pfam" id="PF01899">
    <property type="entry name" value="MNHE"/>
    <property type="match status" value="1"/>
</dbReference>
<name>A0A1C3UFC9_9HYPH</name>
<evidence type="ECO:0000256" key="1">
    <source>
        <dbReference type="ARBA" id="ARBA00004651"/>
    </source>
</evidence>
<reference evidence="9" key="1">
    <citation type="submission" date="2016-08" db="EMBL/GenBank/DDBJ databases">
        <authorList>
            <person name="Varghese N."/>
            <person name="Submissions Spin"/>
        </authorList>
    </citation>
    <scope>NUCLEOTIDE SEQUENCE [LARGE SCALE GENOMIC DNA]</scope>
    <source>
        <strain evidence="9">HAMBI 2975</strain>
    </source>
</reference>
<keyword evidence="6 7" id="KW-0472">Membrane</keyword>
<dbReference type="Proteomes" id="UP000199101">
    <property type="component" value="Unassembled WGS sequence"/>
</dbReference>
<comment type="similarity">
    <text evidence="2">Belongs to the CPA3 antiporters (TC 2.A.63) subunit E family.</text>
</comment>
<evidence type="ECO:0000256" key="4">
    <source>
        <dbReference type="ARBA" id="ARBA00022692"/>
    </source>
</evidence>
<keyword evidence="9" id="KW-1185">Reference proteome</keyword>
<protein>
    <submittedName>
        <fullName evidence="8">Multicomponent K+:H+ antiporter subunit E</fullName>
    </submittedName>
</protein>
<dbReference type="OrthoDB" id="9807187at2"/>
<dbReference type="GO" id="GO:0005886">
    <property type="term" value="C:plasma membrane"/>
    <property type="evidence" value="ECO:0007669"/>
    <property type="project" value="UniProtKB-SubCell"/>
</dbReference>
<dbReference type="EMBL" id="FMAG01000001">
    <property type="protein sequence ID" value="SCB14105.1"/>
    <property type="molecule type" value="Genomic_DNA"/>
</dbReference>
<dbReference type="GO" id="GO:0008324">
    <property type="term" value="F:monoatomic cation transmembrane transporter activity"/>
    <property type="evidence" value="ECO:0007669"/>
    <property type="project" value="InterPro"/>
</dbReference>
<gene>
    <name evidence="8" type="ORF">GA0061103_2076</name>
</gene>
<evidence type="ECO:0000256" key="5">
    <source>
        <dbReference type="ARBA" id="ARBA00022989"/>
    </source>
</evidence>
<dbReference type="AlphaFoldDB" id="A0A1C3UFC9"/>
<evidence type="ECO:0000256" key="6">
    <source>
        <dbReference type="ARBA" id="ARBA00023136"/>
    </source>
</evidence>
<dbReference type="PANTHER" id="PTHR34584:SF1">
    <property type="entry name" value="NA(+)_H(+) ANTIPORTER SUBUNIT E1"/>
    <property type="match status" value="1"/>
</dbReference>
<evidence type="ECO:0000313" key="9">
    <source>
        <dbReference type="Proteomes" id="UP000199101"/>
    </source>
</evidence>
<keyword evidence="5 7" id="KW-1133">Transmembrane helix</keyword>
<evidence type="ECO:0000256" key="3">
    <source>
        <dbReference type="ARBA" id="ARBA00022475"/>
    </source>
</evidence>
<keyword evidence="3" id="KW-1003">Cell membrane</keyword>